<dbReference type="Gene3D" id="2.180.10.10">
    <property type="entry name" value="RHS repeat-associated core"/>
    <property type="match status" value="1"/>
</dbReference>
<dbReference type="Proteomes" id="UP001589532">
    <property type="component" value="Unassembled WGS sequence"/>
</dbReference>
<dbReference type="Pfam" id="PF05593">
    <property type="entry name" value="RHS_repeat"/>
    <property type="match status" value="1"/>
</dbReference>
<dbReference type="SUPFAM" id="SSF48619">
    <property type="entry name" value="Phospholipase A2, PLA2"/>
    <property type="match status" value="1"/>
</dbReference>
<dbReference type="InterPro" id="IPR015141">
    <property type="entry name" value="PLipase_A2_prok/fun"/>
</dbReference>
<dbReference type="EMBL" id="JBHMBW010000012">
    <property type="protein sequence ID" value="MFB9624280.1"/>
    <property type="molecule type" value="Genomic_DNA"/>
</dbReference>
<keyword evidence="2" id="KW-0732">Signal</keyword>
<dbReference type="Gene3D" id="1.20.90.10">
    <property type="entry name" value="Phospholipase A2 domain"/>
    <property type="match status" value="1"/>
</dbReference>
<dbReference type="RefSeq" id="WP_344985735.1">
    <property type="nucleotide sequence ID" value="NZ_BAAAXV010000001.1"/>
</dbReference>
<reference evidence="3 4" key="1">
    <citation type="submission" date="2024-09" db="EMBL/GenBank/DDBJ databases">
        <authorList>
            <person name="Sun Q."/>
            <person name="Mori K."/>
        </authorList>
    </citation>
    <scope>NUCLEOTIDE SEQUENCE [LARGE SCALE GENOMIC DNA]</scope>
    <source>
        <strain evidence="3 4">JCM 3143</strain>
    </source>
</reference>
<evidence type="ECO:0000256" key="2">
    <source>
        <dbReference type="SAM" id="SignalP"/>
    </source>
</evidence>
<dbReference type="EC" id="3.1.1.4" evidence="3"/>
<evidence type="ECO:0000313" key="4">
    <source>
        <dbReference type="Proteomes" id="UP001589532"/>
    </source>
</evidence>
<dbReference type="GO" id="GO:0004623">
    <property type="term" value="F:phospholipase A2 activity"/>
    <property type="evidence" value="ECO:0007669"/>
    <property type="project" value="UniProtKB-EC"/>
</dbReference>
<name>A0ABV5RXX0_9ACTN</name>
<evidence type="ECO:0000313" key="3">
    <source>
        <dbReference type="EMBL" id="MFB9624280.1"/>
    </source>
</evidence>
<organism evidence="3 4">
    <name type="scientific">Nonomuraea helvata</name>
    <dbReference type="NCBI Taxonomy" id="37484"/>
    <lineage>
        <taxon>Bacteria</taxon>
        <taxon>Bacillati</taxon>
        <taxon>Actinomycetota</taxon>
        <taxon>Actinomycetes</taxon>
        <taxon>Streptosporangiales</taxon>
        <taxon>Streptosporangiaceae</taxon>
        <taxon>Nonomuraea</taxon>
    </lineage>
</organism>
<sequence length="547" mass="58234">MRRLALPIALTAMLFPFLATEAATATATSTATSATTLADPPLADVQEIGPGQYSADTKTFQLTELDVSAGAVSRKHGVALTTGDLARPQSAPATRPELGVFGPGWQAEFAGGQINRKLENQNGTFVVTELEEGTSTSYPLKSSISYPDGGGVQTYEAADGSKITQTTKWDAVVGAMRTTTTETFATNLGSLDPGKEPLTNPDGTPVSDADLQFTYTWSRQSGAPSADPWRVVSLGTTALGKSTVAYDAQGRVSTVKEPARGENPGSLTKFTYAATTTASGTTFGDYAGRLKEVTVAYGTDAPQTEASYAYDPNGLLRTVTDPSVGATQGTYAYDSVGRLSSIDSAGNGAWQLTFPAGVAAPQVAAVGTDMPANGGATEGAAGSEDPNATEPPASDFLPDGVDAPQSYPKKCDTAKTWMWYTKSGCSAWAYHGGKWRQPGWKRTASGFNVRGITYDHCTKPGVDRPLGFDFRPACDSHDYGYGLMTNQKKHYRYYLDRTWWRKADVDTRFYITLKDKVCGGYFFLVRPSCKRIAAVYYAAVLTFGMPG</sequence>
<dbReference type="InterPro" id="IPR031325">
    <property type="entry name" value="RHS_repeat"/>
</dbReference>
<keyword evidence="4" id="KW-1185">Reference proteome</keyword>
<dbReference type="InterPro" id="IPR036444">
    <property type="entry name" value="PLipase_A2_dom_sf"/>
</dbReference>
<accession>A0ABV5RXX0</accession>
<gene>
    <name evidence="3" type="ORF">ACFFSA_14430</name>
</gene>
<protein>
    <submittedName>
        <fullName evidence="3">Phospholipase A2</fullName>
        <ecNumber evidence="3">3.1.1.4</ecNumber>
    </submittedName>
</protein>
<dbReference type="Pfam" id="PF09056">
    <property type="entry name" value="Phospholip_A2_3"/>
    <property type="match status" value="1"/>
</dbReference>
<feature type="chain" id="PRO_5045887237" evidence="2">
    <location>
        <begin position="20"/>
        <end position="547"/>
    </location>
</feature>
<evidence type="ECO:0000256" key="1">
    <source>
        <dbReference type="SAM" id="MobiDB-lite"/>
    </source>
</evidence>
<feature type="signal peptide" evidence="2">
    <location>
        <begin position="1"/>
        <end position="19"/>
    </location>
</feature>
<feature type="region of interest" description="Disordered" evidence="1">
    <location>
        <begin position="369"/>
        <end position="402"/>
    </location>
</feature>
<proteinExistence type="predicted"/>
<comment type="caution">
    <text evidence="3">The sequence shown here is derived from an EMBL/GenBank/DDBJ whole genome shotgun (WGS) entry which is preliminary data.</text>
</comment>
<keyword evidence="3" id="KW-0378">Hydrolase</keyword>